<dbReference type="EMBL" id="JANBUK010002476">
    <property type="protein sequence ID" value="KAJ2772266.1"/>
    <property type="molecule type" value="Genomic_DNA"/>
</dbReference>
<protein>
    <submittedName>
        <fullName evidence="1">Uncharacterized protein</fullName>
    </submittedName>
</protein>
<comment type="caution">
    <text evidence="1">The sequence shown here is derived from an EMBL/GenBank/DDBJ whole genome shotgun (WGS) entry which is preliminary data.</text>
</comment>
<feature type="non-terminal residue" evidence="1">
    <location>
        <position position="140"/>
    </location>
</feature>
<name>A0ACC1K2H6_9FUNG</name>
<evidence type="ECO:0000313" key="1">
    <source>
        <dbReference type="EMBL" id="KAJ2772266.1"/>
    </source>
</evidence>
<keyword evidence="2" id="KW-1185">Reference proteome</keyword>
<dbReference type="Proteomes" id="UP001140066">
    <property type="component" value="Unassembled WGS sequence"/>
</dbReference>
<evidence type="ECO:0000313" key="2">
    <source>
        <dbReference type="Proteomes" id="UP001140066"/>
    </source>
</evidence>
<sequence length="140" mass="16020">MLLARQETWLQETAEVQAAVSARATKRLEEPCLRAQAHRVELNERSNKYFYRCMRVKPPEKCISKLLTANGKPVSTPEAIKERLCEFYTELFAQGKTSKATQGTLLVEWPARLNQQQQNSLNVPFTAAKIEELIVHSPYD</sequence>
<reference evidence="1" key="1">
    <citation type="submission" date="2022-07" db="EMBL/GenBank/DDBJ databases">
        <title>Phylogenomic reconstructions and comparative analyses of Kickxellomycotina fungi.</title>
        <authorList>
            <person name="Reynolds N.K."/>
            <person name="Stajich J.E."/>
            <person name="Barry K."/>
            <person name="Grigoriev I.V."/>
            <person name="Crous P."/>
            <person name="Smith M.E."/>
        </authorList>
    </citation>
    <scope>NUCLEOTIDE SEQUENCE</scope>
    <source>
        <strain evidence="1">BCRC 34191</strain>
    </source>
</reference>
<proteinExistence type="predicted"/>
<gene>
    <name evidence="1" type="ORF">GGI18_004897</name>
</gene>
<organism evidence="1 2">
    <name type="scientific">Coemansia linderi</name>
    <dbReference type="NCBI Taxonomy" id="2663919"/>
    <lineage>
        <taxon>Eukaryota</taxon>
        <taxon>Fungi</taxon>
        <taxon>Fungi incertae sedis</taxon>
        <taxon>Zoopagomycota</taxon>
        <taxon>Kickxellomycotina</taxon>
        <taxon>Kickxellomycetes</taxon>
        <taxon>Kickxellales</taxon>
        <taxon>Kickxellaceae</taxon>
        <taxon>Coemansia</taxon>
    </lineage>
</organism>
<accession>A0ACC1K2H6</accession>